<dbReference type="HOGENOM" id="CLU_026673_3_4_1"/>
<dbReference type="OrthoDB" id="203908at2759"/>
<dbReference type="InterPro" id="IPR020843">
    <property type="entry name" value="ER"/>
</dbReference>
<dbReference type="InterPro" id="IPR036291">
    <property type="entry name" value="NAD(P)-bd_dom_sf"/>
</dbReference>
<dbReference type="InterPro" id="IPR014189">
    <property type="entry name" value="Quinone_OxRdtase_PIG3"/>
</dbReference>
<gene>
    <name evidence="4" type="ORF">M413DRAFT_18175</name>
</gene>
<keyword evidence="5" id="KW-1185">Reference proteome</keyword>
<dbReference type="CDD" id="cd05276">
    <property type="entry name" value="p53_inducible_oxidoreductase"/>
    <property type="match status" value="1"/>
</dbReference>
<evidence type="ECO:0000256" key="1">
    <source>
        <dbReference type="ARBA" id="ARBA00022857"/>
    </source>
</evidence>
<dbReference type="Gene3D" id="3.90.180.10">
    <property type="entry name" value="Medium-chain alcohol dehydrogenases, catalytic domain"/>
    <property type="match status" value="1"/>
</dbReference>
<dbReference type="InterPro" id="IPR011032">
    <property type="entry name" value="GroES-like_sf"/>
</dbReference>
<dbReference type="AlphaFoldDB" id="A0A0C3CH67"/>
<dbReference type="InterPro" id="IPR013154">
    <property type="entry name" value="ADH-like_N"/>
</dbReference>
<evidence type="ECO:0000313" key="4">
    <source>
        <dbReference type="EMBL" id="KIM42966.1"/>
    </source>
</evidence>
<reference evidence="5" key="2">
    <citation type="submission" date="2015-01" db="EMBL/GenBank/DDBJ databases">
        <title>Evolutionary Origins and Diversification of the Mycorrhizal Mutualists.</title>
        <authorList>
            <consortium name="DOE Joint Genome Institute"/>
            <consortium name="Mycorrhizal Genomics Consortium"/>
            <person name="Kohler A."/>
            <person name="Kuo A."/>
            <person name="Nagy L.G."/>
            <person name="Floudas D."/>
            <person name="Copeland A."/>
            <person name="Barry K.W."/>
            <person name="Cichocki N."/>
            <person name="Veneault-Fourrey C."/>
            <person name="LaButti K."/>
            <person name="Lindquist E.A."/>
            <person name="Lipzen A."/>
            <person name="Lundell T."/>
            <person name="Morin E."/>
            <person name="Murat C."/>
            <person name="Riley R."/>
            <person name="Ohm R."/>
            <person name="Sun H."/>
            <person name="Tunlid A."/>
            <person name="Henrissat B."/>
            <person name="Grigoriev I.V."/>
            <person name="Hibbett D.S."/>
            <person name="Martin F."/>
        </authorList>
    </citation>
    <scope>NUCLEOTIDE SEQUENCE [LARGE SCALE GENOMIC DNA]</scope>
    <source>
        <strain evidence="5">h7</strain>
    </source>
</reference>
<protein>
    <recommendedName>
        <fullName evidence="3">Enoyl reductase (ER) domain-containing protein</fullName>
    </recommendedName>
</protein>
<dbReference type="InterPro" id="IPR013149">
    <property type="entry name" value="ADH-like_C"/>
</dbReference>
<dbReference type="PANTHER" id="PTHR48106:SF18">
    <property type="entry name" value="QUINONE OXIDOREDUCTASE PIG3"/>
    <property type="match status" value="1"/>
</dbReference>
<dbReference type="SUPFAM" id="SSF50129">
    <property type="entry name" value="GroES-like"/>
    <property type="match status" value="1"/>
</dbReference>
<dbReference type="PANTHER" id="PTHR48106">
    <property type="entry name" value="QUINONE OXIDOREDUCTASE PIG3-RELATED"/>
    <property type="match status" value="1"/>
</dbReference>
<accession>A0A0C3CH67</accession>
<dbReference type="STRING" id="686832.A0A0C3CH67"/>
<evidence type="ECO:0000256" key="2">
    <source>
        <dbReference type="ARBA" id="ARBA00023002"/>
    </source>
</evidence>
<dbReference type="Pfam" id="PF00107">
    <property type="entry name" value="ADH_zinc_N"/>
    <property type="match status" value="1"/>
</dbReference>
<organism evidence="4 5">
    <name type="scientific">Hebeloma cylindrosporum</name>
    <dbReference type="NCBI Taxonomy" id="76867"/>
    <lineage>
        <taxon>Eukaryota</taxon>
        <taxon>Fungi</taxon>
        <taxon>Dikarya</taxon>
        <taxon>Basidiomycota</taxon>
        <taxon>Agaricomycotina</taxon>
        <taxon>Agaricomycetes</taxon>
        <taxon>Agaricomycetidae</taxon>
        <taxon>Agaricales</taxon>
        <taxon>Agaricineae</taxon>
        <taxon>Hymenogastraceae</taxon>
        <taxon>Hebeloma</taxon>
    </lineage>
</organism>
<dbReference type="GO" id="GO:0016651">
    <property type="term" value="F:oxidoreductase activity, acting on NAD(P)H"/>
    <property type="evidence" value="ECO:0007669"/>
    <property type="project" value="TreeGrafter"/>
</dbReference>
<dbReference type="Proteomes" id="UP000053424">
    <property type="component" value="Unassembled WGS sequence"/>
</dbReference>
<dbReference type="SUPFAM" id="SSF51735">
    <property type="entry name" value="NAD(P)-binding Rossmann-fold domains"/>
    <property type="match status" value="1"/>
</dbReference>
<sequence length="336" mass="36027">MRAVLIKNDKGPSENLYLGEVPTPTLRPTEVLIQIKAFGLNRMDISQREGHYPPPPGSSTILGVEFSGKITQLGTGTSRGWKVGDEVLGLAGGGAYAEYIAVNETHIIAKPSHLTWTEAASIPEVFLTAFLALVMIGQVKEDDNVLVHAGASGVGVAAIQLARVYGARSVTATTSNQDKINWLLGLPNGATHAANYKTEDFSAVVKQITGGKGADVVIDFVGKSHFNKNLDALAVDGRMTMLALLSGFVVDSVNLAPILLKRLHIEGSTLRSRSLEYQAALISRFSKEILSKITGESGDGPIRTYIHKVYPWTEIQAAHQEMEGNKNSGKIIAEVV</sequence>
<proteinExistence type="predicted"/>
<reference evidence="4 5" key="1">
    <citation type="submission" date="2014-04" db="EMBL/GenBank/DDBJ databases">
        <authorList>
            <consortium name="DOE Joint Genome Institute"/>
            <person name="Kuo A."/>
            <person name="Gay G."/>
            <person name="Dore J."/>
            <person name="Kohler A."/>
            <person name="Nagy L.G."/>
            <person name="Floudas D."/>
            <person name="Copeland A."/>
            <person name="Barry K.W."/>
            <person name="Cichocki N."/>
            <person name="Veneault-Fourrey C."/>
            <person name="LaButti K."/>
            <person name="Lindquist E.A."/>
            <person name="Lipzen A."/>
            <person name="Lundell T."/>
            <person name="Morin E."/>
            <person name="Murat C."/>
            <person name="Sun H."/>
            <person name="Tunlid A."/>
            <person name="Henrissat B."/>
            <person name="Grigoriev I.V."/>
            <person name="Hibbett D.S."/>
            <person name="Martin F."/>
            <person name="Nordberg H.P."/>
            <person name="Cantor M.N."/>
            <person name="Hua S.X."/>
        </authorList>
    </citation>
    <scope>NUCLEOTIDE SEQUENCE [LARGE SCALE GENOMIC DNA]</scope>
    <source>
        <strain evidence="5">h7</strain>
    </source>
</reference>
<evidence type="ECO:0000313" key="5">
    <source>
        <dbReference type="Proteomes" id="UP000053424"/>
    </source>
</evidence>
<dbReference type="SMART" id="SM00829">
    <property type="entry name" value="PKS_ER"/>
    <property type="match status" value="1"/>
</dbReference>
<keyword evidence="1" id="KW-0521">NADP</keyword>
<dbReference type="Pfam" id="PF08240">
    <property type="entry name" value="ADH_N"/>
    <property type="match status" value="1"/>
</dbReference>
<dbReference type="EMBL" id="KN831776">
    <property type="protein sequence ID" value="KIM42966.1"/>
    <property type="molecule type" value="Genomic_DNA"/>
</dbReference>
<keyword evidence="2" id="KW-0560">Oxidoreductase</keyword>
<dbReference type="GO" id="GO:0070402">
    <property type="term" value="F:NADPH binding"/>
    <property type="evidence" value="ECO:0007669"/>
    <property type="project" value="TreeGrafter"/>
</dbReference>
<evidence type="ECO:0000259" key="3">
    <source>
        <dbReference type="SMART" id="SM00829"/>
    </source>
</evidence>
<feature type="domain" description="Enoyl reductase (ER)" evidence="3">
    <location>
        <begin position="11"/>
        <end position="333"/>
    </location>
</feature>
<name>A0A0C3CH67_HEBCY</name>
<dbReference type="Gene3D" id="3.40.50.720">
    <property type="entry name" value="NAD(P)-binding Rossmann-like Domain"/>
    <property type="match status" value="1"/>
</dbReference>
<dbReference type="NCBIfam" id="TIGR02824">
    <property type="entry name" value="quinone_pig3"/>
    <property type="match status" value="1"/>
</dbReference>